<keyword evidence="11" id="KW-0963">Cytoplasm</keyword>
<comment type="pathway">
    <text evidence="3 11">Porphyrin-containing compound metabolism; protoheme biosynthesis.</text>
</comment>
<reference evidence="13 14" key="1">
    <citation type="submission" date="2024-02" db="EMBL/GenBank/DDBJ databases">
        <title>A nitrogen-fixing paenibacillus bacterium.</title>
        <authorList>
            <person name="Zhang W.L."/>
            <person name="Chen S.F."/>
        </authorList>
    </citation>
    <scope>NUCLEOTIDE SEQUENCE [LARGE SCALE GENOMIC DNA]</scope>
    <source>
        <strain evidence="13 14">M1</strain>
    </source>
</reference>
<dbReference type="GO" id="GO:0004729">
    <property type="term" value="F:oxygen-dependent protoporphyrinogen oxidase activity"/>
    <property type="evidence" value="ECO:0007669"/>
    <property type="project" value="UniProtKB-EC"/>
</dbReference>
<dbReference type="InterPro" id="IPR002937">
    <property type="entry name" value="Amino_oxidase"/>
</dbReference>
<evidence type="ECO:0000256" key="5">
    <source>
        <dbReference type="ARBA" id="ARBA00012402"/>
    </source>
</evidence>
<keyword evidence="14" id="KW-1185">Reference proteome</keyword>
<dbReference type="PANTHER" id="PTHR42923">
    <property type="entry name" value="PROTOPORPHYRINOGEN OXIDASE"/>
    <property type="match status" value="1"/>
</dbReference>
<dbReference type="Gene3D" id="3.90.660.20">
    <property type="entry name" value="Protoporphyrinogen oxidase, mitochondrial, domain 2"/>
    <property type="match status" value="1"/>
</dbReference>
<dbReference type="InterPro" id="IPR004572">
    <property type="entry name" value="Protoporphyrinogen_oxidase"/>
</dbReference>
<evidence type="ECO:0000256" key="8">
    <source>
        <dbReference type="ARBA" id="ARBA00022827"/>
    </source>
</evidence>
<dbReference type="PANTHER" id="PTHR42923:SF3">
    <property type="entry name" value="PROTOPORPHYRINOGEN OXIDASE"/>
    <property type="match status" value="1"/>
</dbReference>
<dbReference type="Gene3D" id="1.10.3110.10">
    <property type="entry name" value="protoporphyrinogen ix oxidase, domain 3"/>
    <property type="match status" value="1"/>
</dbReference>
<dbReference type="Proteomes" id="UP001306950">
    <property type="component" value="Unassembled WGS sequence"/>
</dbReference>
<keyword evidence="7 11" id="KW-0285">Flavoprotein</keyword>
<comment type="subcellular location">
    <subcellularLocation>
        <location evidence="11">Cytoplasm</location>
    </subcellularLocation>
</comment>
<evidence type="ECO:0000256" key="6">
    <source>
        <dbReference type="ARBA" id="ARBA00019046"/>
    </source>
</evidence>
<evidence type="ECO:0000256" key="3">
    <source>
        <dbReference type="ARBA" id="ARBA00004744"/>
    </source>
</evidence>
<evidence type="ECO:0000256" key="4">
    <source>
        <dbReference type="ARBA" id="ARBA00008310"/>
    </source>
</evidence>
<evidence type="ECO:0000256" key="10">
    <source>
        <dbReference type="ARBA" id="ARBA00023133"/>
    </source>
</evidence>
<keyword evidence="10 11" id="KW-0350">Heme biosynthesis</keyword>
<keyword evidence="9 11" id="KW-0560">Oxidoreductase</keyword>
<evidence type="ECO:0000256" key="1">
    <source>
        <dbReference type="ARBA" id="ARBA00001755"/>
    </source>
</evidence>
<dbReference type="SUPFAM" id="SSF51905">
    <property type="entry name" value="FAD/NAD(P)-binding domain"/>
    <property type="match status" value="1"/>
</dbReference>
<comment type="similarity">
    <text evidence="4 11">Belongs to the protoporphyrinogen/coproporphyrinogen oxidase family. Coproporphyrinogen III oxidase subfamily.</text>
</comment>
<dbReference type="InterPro" id="IPR036188">
    <property type="entry name" value="FAD/NAD-bd_sf"/>
</dbReference>
<protein>
    <recommendedName>
        <fullName evidence="6 11">Coproporphyrinogen III oxidase</fullName>
        <ecNumber evidence="5 11">1.3.3.15</ecNumber>
    </recommendedName>
</protein>
<comment type="cofactor">
    <cofactor evidence="2 11">
        <name>FAD</name>
        <dbReference type="ChEBI" id="CHEBI:57692"/>
    </cofactor>
</comment>
<evidence type="ECO:0000256" key="11">
    <source>
        <dbReference type="RuleBase" id="RU364052"/>
    </source>
</evidence>
<feature type="domain" description="Amine oxidase" evidence="12">
    <location>
        <begin position="12"/>
        <end position="491"/>
    </location>
</feature>
<dbReference type="SUPFAM" id="SSF54373">
    <property type="entry name" value="FAD-linked reductases, C-terminal domain"/>
    <property type="match status" value="1"/>
</dbReference>
<evidence type="ECO:0000313" key="13">
    <source>
        <dbReference type="EMBL" id="MEF2968842.1"/>
    </source>
</evidence>
<gene>
    <name evidence="13" type="primary">hemG</name>
    <name evidence="13" type="ORF">V3851_23890</name>
</gene>
<dbReference type="NCBIfam" id="TIGR00562">
    <property type="entry name" value="proto_IX_ox"/>
    <property type="match status" value="1"/>
</dbReference>
<name>A0ABU7VYJ9_9BACL</name>
<evidence type="ECO:0000259" key="12">
    <source>
        <dbReference type="Pfam" id="PF01593"/>
    </source>
</evidence>
<organism evidence="13 14">
    <name type="scientific">Paenibacillus haidiansis</name>
    <dbReference type="NCBI Taxonomy" id="1574488"/>
    <lineage>
        <taxon>Bacteria</taxon>
        <taxon>Bacillati</taxon>
        <taxon>Bacillota</taxon>
        <taxon>Bacilli</taxon>
        <taxon>Bacillales</taxon>
        <taxon>Paenibacillaceae</taxon>
        <taxon>Paenibacillus</taxon>
    </lineage>
</organism>
<comment type="caution">
    <text evidence="13">The sequence shown here is derived from an EMBL/GenBank/DDBJ whole genome shotgun (WGS) entry which is preliminary data.</text>
</comment>
<proteinExistence type="inferred from homology"/>
<evidence type="ECO:0000313" key="14">
    <source>
        <dbReference type="Proteomes" id="UP001306950"/>
    </source>
</evidence>
<comment type="catalytic activity">
    <reaction evidence="1">
        <text>coproporphyrinogen III + 3 O2 = coproporphyrin III + 3 H2O2</text>
        <dbReference type="Rhea" id="RHEA:43436"/>
        <dbReference type="ChEBI" id="CHEBI:15379"/>
        <dbReference type="ChEBI" id="CHEBI:16240"/>
        <dbReference type="ChEBI" id="CHEBI:57309"/>
        <dbReference type="ChEBI" id="CHEBI:131725"/>
        <dbReference type="EC" id="1.3.3.15"/>
    </reaction>
    <physiologicalReaction direction="left-to-right" evidence="1">
        <dbReference type="Rhea" id="RHEA:43437"/>
    </physiologicalReaction>
</comment>
<keyword evidence="8 11" id="KW-0274">FAD</keyword>
<dbReference type="Gene3D" id="3.50.50.60">
    <property type="entry name" value="FAD/NAD(P)-binding domain"/>
    <property type="match status" value="1"/>
</dbReference>
<sequence>MVKSIAVVGGGISGLSAAFYARKLCRERGLEAKLTIIEQDHRLGGKIRTLHRDGFTIEQGPDSFLARKQAALDLARDLGLEDQLTGTNPAAKTNYILHRNKLHTMPPGLMLGIPTQMWPMVKTGLLSPLGKARAALDLVLPAKRGNEDESLGGFIQRRLGKEVLEHMTEPLLAGIYAGDTAQLSLKATFPQFMEMERKHRSLILGLLASKKPSPLASASAQVQAPVQAQVQAQAQAHAQAAAAALPGPARTSMFLTFKGGLSVLVDALVKSLETESVITGAGVCSIMNKGDGYELILSDGELMTADAVVIAAPAFAAAQMLANVPEAGYLERIQYVSVANAALAFRREDVPRELNGSGFLIPRSEGRRMTAVTWTSSKWLHTAPDGSVLLRAYIGRLGDQRWTAMRPEEIIAGVSDELRDLMGITAKPIFAELARLPESMPQYPVGHPDELAKLRAKLDKTMPRVLLCGGGYDGVGIPDCIRQGRAAAEQLVTSIAGR</sequence>
<evidence type="ECO:0000256" key="9">
    <source>
        <dbReference type="ARBA" id="ARBA00023002"/>
    </source>
</evidence>
<dbReference type="EC" id="1.3.3.15" evidence="5 11"/>
<dbReference type="RefSeq" id="WP_331848963.1">
    <property type="nucleotide sequence ID" value="NZ_JAZHPZ010000019.1"/>
</dbReference>
<comment type="function">
    <text evidence="11">Involved in coproporphyrin-dependent heme b biosynthesis. Catalyzes the oxidation of coproporphyrinogen III to coproporphyrin III.</text>
</comment>
<accession>A0ABU7VYJ9</accession>
<dbReference type="EMBL" id="JAZHPZ010000019">
    <property type="protein sequence ID" value="MEF2968842.1"/>
    <property type="molecule type" value="Genomic_DNA"/>
</dbReference>
<dbReference type="Pfam" id="PF01593">
    <property type="entry name" value="Amino_oxidase"/>
    <property type="match status" value="1"/>
</dbReference>
<dbReference type="InterPro" id="IPR050464">
    <property type="entry name" value="Zeta_carotene_desat/Oxidored"/>
</dbReference>
<evidence type="ECO:0000256" key="7">
    <source>
        <dbReference type="ARBA" id="ARBA00022630"/>
    </source>
</evidence>
<evidence type="ECO:0000256" key="2">
    <source>
        <dbReference type="ARBA" id="ARBA00001974"/>
    </source>
</evidence>